<protein>
    <submittedName>
        <fullName evidence="1">Uncharacterized protein</fullName>
    </submittedName>
</protein>
<evidence type="ECO:0000313" key="2">
    <source>
        <dbReference type="Proteomes" id="UP001145742"/>
    </source>
</evidence>
<dbReference type="Proteomes" id="UP001145742">
    <property type="component" value="Unassembled WGS sequence"/>
</dbReference>
<evidence type="ECO:0000313" key="1">
    <source>
        <dbReference type="EMBL" id="KAJ7421152.1"/>
    </source>
</evidence>
<accession>A0ABQ9DL24</accession>
<comment type="caution">
    <text evidence="1">The sequence shown here is derived from an EMBL/GenBank/DDBJ whole genome shotgun (WGS) entry which is preliminary data.</text>
</comment>
<reference evidence="1" key="1">
    <citation type="submission" date="2019-10" db="EMBL/GenBank/DDBJ databases">
        <authorList>
            <person name="Soares A.E.R."/>
            <person name="Aleixo A."/>
            <person name="Schneider P."/>
            <person name="Miyaki C.Y."/>
            <person name="Schneider M.P."/>
            <person name="Mello C."/>
            <person name="Vasconcelos A.T.R."/>
        </authorList>
    </citation>
    <scope>NUCLEOTIDE SEQUENCE</scope>
    <source>
        <tissue evidence="1">Muscle</tissue>
    </source>
</reference>
<dbReference type="PANTHER" id="PTHR33395">
    <property type="entry name" value="TRANSCRIPTASE, PUTATIVE-RELATED-RELATED"/>
    <property type="match status" value="1"/>
</dbReference>
<dbReference type="PANTHER" id="PTHR33395:SF22">
    <property type="entry name" value="REVERSE TRANSCRIPTASE DOMAIN-CONTAINING PROTEIN"/>
    <property type="match status" value="1"/>
</dbReference>
<organism evidence="1 2">
    <name type="scientific">Willisornis vidua</name>
    <name type="common">Xingu scale-backed antbird</name>
    <dbReference type="NCBI Taxonomy" id="1566151"/>
    <lineage>
        <taxon>Eukaryota</taxon>
        <taxon>Metazoa</taxon>
        <taxon>Chordata</taxon>
        <taxon>Craniata</taxon>
        <taxon>Vertebrata</taxon>
        <taxon>Euteleostomi</taxon>
        <taxon>Archelosauria</taxon>
        <taxon>Archosauria</taxon>
        <taxon>Dinosauria</taxon>
        <taxon>Saurischia</taxon>
        <taxon>Theropoda</taxon>
        <taxon>Coelurosauria</taxon>
        <taxon>Aves</taxon>
        <taxon>Neognathae</taxon>
        <taxon>Neoaves</taxon>
        <taxon>Telluraves</taxon>
        <taxon>Australaves</taxon>
        <taxon>Passeriformes</taxon>
        <taxon>Thamnophilidae</taxon>
        <taxon>Willisornis</taxon>
    </lineage>
</organism>
<dbReference type="EMBL" id="WHWB01033244">
    <property type="protein sequence ID" value="KAJ7421152.1"/>
    <property type="molecule type" value="Genomic_DNA"/>
</dbReference>
<keyword evidence="2" id="KW-1185">Reference proteome</keyword>
<proteinExistence type="predicted"/>
<gene>
    <name evidence="1" type="ORF">WISP_44092</name>
</gene>
<sequence length="170" mass="19488">MWGTINRVFFKYINSNRQYTNIIDVLQDGNGPLTDRKRDKAKVFNAFFASVFKMDDRARGSQYPELEDHDCKNDQLPVNPEFVQDLLLQLDSYKFGDPDEIHPIILKELADVIAKPLLLNLSGLENADGVPADWKLVNVVLISKKDLEFHRAPSWALCSSTSSLMTWTWN</sequence>
<name>A0ABQ9DL24_9PASS</name>